<dbReference type="AlphaFoldDB" id="A0A6M3K3C3"/>
<proteinExistence type="predicted"/>
<reference evidence="2" key="1">
    <citation type="submission" date="2020-03" db="EMBL/GenBank/DDBJ databases">
        <title>The deep terrestrial virosphere.</title>
        <authorList>
            <person name="Holmfeldt K."/>
            <person name="Nilsson E."/>
            <person name="Simone D."/>
            <person name="Lopez-Fernandez M."/>
            <person name="Wu X."/>
            <person name="de Brujin I."/>
            <person name="Lundin D."/>
            <person name="Andersson A."/>
            <person name="Bertilsson S."/>
            <person name="Dopson M."/>
        </authorList>
    </citation>
    <scope>NUCLEOTIDE SEQUENCE</scope>
    <source>
        <strain evidence="2">MM415A01699</strain>
        <strain evidence="3">MM415B02098</strain>
    </source>
</reference>
<accession>A0A6M3K3C3</accession>
<dbReference type="EMBL" id="MT142628">
    <property type="protein sequence ID" value="QJA86320.1"/>
    <property type="molecule type" value="Genomic_DNA"/>
</dbReference>
<dbReference type="Pfam" id="PF12705">
    <property type="entry name" value="PDDEXK_1"/>
    <property type="match status" value="1"/>
</dbReference>
<name>A0A6M3K3C3_9ZZZZ</name>
<gene>
    <name evidence="2" type="ORF">MM415A01699_0022</name>
    <name evidence="3" type="ORF">MM415B02098_0025</name>
</gene>
<dbReference type="EMBL" id="MT142187">
    <property type="protein sequence ID" value="QJA75832.1"/>
    <property type="molecule type" value="Genomic_DNA"/>
</dbReference>
<evidence type="ECO:0000313" key="2">
    <source>
        <dbReference type="EMBL" id="QJA75832.1"/>
    </source>
</evidence>
<dbReference type="InterPro" id="IPR038726">
    <property type="entry name" value="PDDEXK_AddAB-type"/>
</dbReference>
<protein>
    <submittedName>
        <fullName evidence="2">Putative PD-(D/E)XK nuclease superfamily protein</fullName>
    </submittedName>
</protein>
<feature type="domain" description="PD-(D/E)XK endonuclease-like" evidence="1">
    <location>
        <begin position="16"/>
        <end position="293"/>
    </location>
</feature>
<evidence type="ECO:0000313" key="3">
    <source>
        <dbReference type="EMBL" id="QJA86320.1"/>
    </source>
</evidence>
<sequence>MFPVVEHPTWAIKDSSKLDDYQRCHRYYFFHYILGWDLDFPAHDLLFGEAYHKAREHQLLHGYDDVAGAFEAFNNCYRVHFAPEEDEMHKPKTPTAVLNALMKFNDERYTDLIDNELVELDGKRMTEISGTVPVDDHRFLHYRMDSILRRCEDGMIFSWDHKTTAEKYILGRQWADQFFLSLQNGTYTHCLYCMFPVEQVLGIEFCGTGFAFLTKGSANRSAGYHATLRRIPAFKTPEQMNAWLWTVNNLLDEIDRDMDKLFHCTENDEVLMAFPMNGTSCTDYRGCQYHDYCISWPNPLRQCYEPPLGFKQEFWNPEEKESSVIKDLTWKKS</sequence>
<evidence type="ECO:0000259" key="1">
    <source>
        <dbReference type="Pfam" id="PF12705"/>
    </source>
</evidence>
<organism evidence="2">
    <name type="scientific">viral metagenome</name>
    <dbReference type="NCBI Taxonomy" id="1070528"/>
    <lineage>
        <taxon>unclassified sequences</taxon>
        <taxon>metagenomes</taxon>
        <taxon>organismal metagenomes</taxon>
    </lineage>
</organism>